<sequence>MFDKVEFKRELLYGEVWLEPMSAVATRHKITVEALRKICKSLAIPLPPLGYWAKVRAGKRVRRALLRSYAGPATIVHEVRVEPEEAARREAAARIRTEQWSASTRAQVEARKERLRNQAEFFEKADKWLELLRRLQYLDHIESAARDAGLSAPELVRVSEWIASTRAVCLAADPTGSRIKAIIATGVRTEN</sequence>
<organism evidence="1 2">
    <name type="scientific">Paraburkholderia pallida</name>
    <dbReference type="NCBI Taxonomy" id="2547399"/>
    <lineage>
        <taxon>Bacteria</taxon>
        <taxon>Pseudomonadati</taxon>
        <taxon>Pseudomonadota</taxon>
        <taxon>Betaproteobacteria</taxon>
        <taxon>Burkholderiales</taxon>
        <taxon>Burkholderiaceae</taxon>
        <taxon>Paraburkholderia</taxon>
    </lineage>
</organism>
<evidence type="ECO:0000313" key="2">
    <source>
        <dbReference type="Proteomes" id="UP000295727"/>
    </source>
</evidence>
<dbReference type="AlphaFoldDB" id="A0A4P7CUY8"/>
<dbReference type="Proteomes" id="UP000295727">
    <property type="component" value="Chromosome 1"/>
</dbReference>
<dbReference type="OrthoDB" id="9777694at2"/>
<dbReference type="KEGG" id="ppai:E1956_12470"/>
<accession>A0A4P7CUY8</accession>
<proteinExistence type="predicted"/>
<dbReference type="EMBL" id="CP038148">
    <property type="protein sequence ID" value="QBQ97911.1"/>
    <property type="molecule type" value="Genomic_DNA"/>
</dbReference>
<dbReference type="RefSeq" id="WP_134749248.1">
    <property type="nucleotide sequence ID" value="NZ_CP038148.1"/>
</dbReference>
<protein>
    <submittedName>
        <fullName evidence="1">Uncharacterized protein</fullName>
    </submittedName>
</protein>
<evidence type="ECO:0000313" key="1">
    <source>
        <dbReference type="EMBL" id="QBQ97911.1"/>
    </source>
</evidence>
<gene>
    <name evidence="1" type="ORF">E1956_12470</name>
</gene>
<keyword evidence="2" id="KW-1185">Reference proteome</keyword>
<reference evidence="1 2" key="1">
    <citation type="submission" date="2019-03" db="EMBL/GenBank/DDBJ databases">
        <title>Paraburkholderia sp. 7MH5, isolated from subtropical forest soil.</title>
        <authorList>
            <person name="Gao Z.-H."/>
            <person name="Qiu L.-H."/>
        </authorList>
    </citation>
    <scope>NUCLEOTIDE SEQUENCE [LARGE SCALE GENOMIC DNA]</scope>
    <source>
        <strain evidence="1 2">7MH5</strain>
    </source>
</reference>
<name>A0A4P7CUY8_9BURK</name>